<evidence type="ECO:0000256" key="8">
    <source>
        <dbReference type="SAM" id="Phobius"/>
    </source>
</evidence>
<sequence length="517" mass="57617">MRNLSSLLTPPTLKRQLLSLFLLLVIILALTTSVLTAWQSSKTLSKATINNGLQITHNFAEQSILALLTGSVENGQEAITRALGFKAILAVSVFDKQGDVLLSSEKIPFDKIKPDISQLSEYSQLVYETELYWVFSSAVIYQEENYDEDMLDPTDEPVEKQLLGYVFVEYSKQELHQLQRTIFISNIVTGAIVAIVLAIVMSIVINRLIKPLLALSQTMETARDTGKYPKASIAGAQEVKQIAQTYNQMMAILEQQNTELAKSRDNLESEVEIRTQELVVARDGALTASRHKSEFLANISHELRTPLQAIIGYTDLVKEDLELECMDAQAEDLGKSIRSAHNLLALINNILDLSKIEAGRMDLNVKAVNIKRLINETVETIMPMARTNNNELVVNCYELPETLLQDRQKLMQIFLNLLSNACKFTKNGVITFDIDSNDHYLTFFVADTGVGIAQDKLDFIFEQFTQVDGSQTRQFEGTGLGMAITRSFCQLMGGSLTVSSELGQGSTFTVKLPLVKE</sequence>
<dbReference type="EMBL" id="CP034759">
    <property type="protein sequence ID" value="QBG37214.1"/>
    <property type="molecule type" value="Genomic_DNA"/>
</dbReference>
<evidence type="ECO:0000256" key="3">
    <source>
        <dbReference type="ARBA" id="ARBA00022553"/>
    </source>
</evidence>
<dbReference type="Pfam" id="PF00512">
    <property type="entry name" value="HisKA"/>
    <property type="match status" value="1"/>
</dbReference>
<evidence type="ECO:0000256" key="5">
    <source>
        <dbReference type="ARBA" id="ARBA00022777"/>
    </source>
</evidence>
<keyword evidence="3" id="KW-0597">Phosphoprotein</keyword>
<dbReference type="KEGG" id="lsd:EMK97_16485"/>
<reference evidence="10 11" key="1">
    <citation type="submission" date="2018-12" db="EMBL/GenBank/DDBJ databases">
        <title>Complete genome of Litorilituus sediminis.</title>
        <authorList>
            <person name="Liu A."/>
            <person name="Rong J."/>
        </authorList>
    </citation>
    <scope>NUCLEOTIDE SEQUENCE [LARGE SCALE GENOMIC DNA]</scope>
    <source>
        <strain evidence="10 11">JCM 17549</strain>
    </source>
</reference>
<dbReference type="FunFam" id="3.30.565.10:FF:000010">
    <property type="entry name" value="Sensor histidine kinase RcsC"/>
    <property type="match status" value="1"/>
</dbReference>
<gene>
    <name evidence="10" type="ORF">EMK97_16485</name>
</gene>
<evidence type="ECO:0000313" key="11">
    <source>
        <dbReference type="Proteomes" id="UP000290244"/>
    </source>
</evidence>
<dbReference type="PANTHER" id="PTHR43711">
    <property type="entry name" value="TWO-COMPONENT HISTIDINE KINASE"/>
    <property type="match status" value="1"/>
</dbReference>
<dbReference type="SUPFAM" id="SSF55874">
    <property type="entry name" value="ATPase domain of HSP90 chaperone/DNA topoisomerase II/histidine kinase"/>
    <property type="match status" value="1"/>
</dbReference>
<feature type="domain" description="Histidine kinase" evidence="9">
    <location>
        <begin position="298"/>
        <end position="516"/>
    </location>
</feature>
<dbReference type="RefSeq" id="WP_130603881.1">
    <property type="nucleotide sequence ID" value="NZ_CP034759.1"/>
</dbReference>
<evidence type="ECO:0000256" key="6">
    <source>
        <dbReference type="ARBA" id="ARBA00023012"/>
    </source>
</evidence>
<dbReference type="Gene3D" id="1.10.287.130">
    <property type="match status" value="1"/>
</dbReference>
<proteinExistence type="predicted"/>
<dbReference type="GO" id="GO:0000155">
    <property type="term" value="F:phosphorelay sensor kinase activity"/>
    <property type="evidence" value="ECO:0007669"/>
    <property type="project" value="InterPro"/>
</dbReference>
<protein>
    <recommendedName>
        <fullName evidence="2">histidine kinase</fullName>
        <ecNumber evidence="2">2.7.13.3</ecNumber>
    </recommendedName>
</protein>
<dbReference type="InterPro" id="IPR003594">
    <property type="entry name" value="HATPase_dom"/>
</dbReference>
<dbReference type="Pfam" id="PF02518">
    <property type="entry name" value="HATPase_c"/>
    <property type="match status" value="1"/>
</dbReference>
<keyword evidence="4" id="KW-0808">Transferase</keyword>
<keyword evidence="8" id="KW-0812">Transmembrane</keyword>
<dbReference type="InterPro" id="IPR036890">
    <property type="entry name" value="HATPase_C_sf"/>
</dbReference>
<dbReference type="SUPFAM" id="SSF47384">
    <property type="entry name" value="Homodimeric domain of signal transducing histidine kinase"/>
    <property type="match status" value="1"/>
</dbReference>
<keyword evidence="8" id="KW-0472">Membrane</keyword>
<dbReference type="PROSITE" id="PS50109">
    <property type="entry name" value="HIS_KIN"/>
    <property type="match status" value="1"/>
</dbReference>
<dbReference type="InterPro" id="IPR003661">
    <property type="entry name" value="HisK_dim/P_dom"/>
</dbReference>
<name>A0A4P6P6T9_9GAMM</name>
<dbReference type="OrthoDB" id="9809766at2"/>
<evidence type="ECO:0000259" key="9">
    <source>
        <dbReference type="PROSITE" id="PS50109"/>
    </source>
</evidence>
<dbReference type="EC" id="2.7.13.3" evidence="2"/>
<comment type="catalytic activity">
    <reaction evidence="1">
        <text>ATP + protein L-histidine = ADP + protein N-phospho-L-histidine.</text>
        <dbReference type="EC" id="2.7.13.3"/>
    </reaction>
</comment>
<evidence type="ECO:0000313" key="10">
    <source>
        <dbReference type="EMBL" id="QBG37214.1"/>
    </source>
</evidence>
<dbReference type="InterPro" id="IPR004358">
    <property type="entry name" value="Sig_transdc_His_kin-like_C"/>
</dbReference>
<keyword evidence="8" id="KW-1133">Transmembrane helix</keyword>
<evidence type="ECO:0000256" key="7">
    <source>
        <dbReference type="SAM" id="Coils"/>
    </source>
</evidence>
<keyword evidence="6" id="KW-0902">Two-component regulatory system</keyword>
<dbReference type="Gene3D" id="6.10.340.10">
    <property type="match status" value="1"/>
</dbReference>
<dbReference type="CDD" id="cd00082">
    <property type="entry name" value="HisKA"/>
    <property type="match status" value="1"/>
</dbReference>
<dbReference type="InterPro" id="IPR005467">
    <property type="entry name" value="His_kinase_dom"/>
</dbReference>
<dbReference type="PRINTS" id="PR00344">
    <property type="entry name" value="BCTRLSENSOR"/>
</dbReference>
<feature type="coiled-coil region" evidence="7">
    <location>
        <begin position="236"/>
        <end position="270"/>
    </location>
</feature>
<dbReference type="InterPro" id="IPR050736">
    <property type="entry name" value="Sensor_HK_Regulatory"/>
</dbReference>
<evidence type="ECO:0000256" key="4">
    <source>
        <dbReference type="ARBA" id="ARBA00022679"/>
    </source>
</evidence>
<dbReference type="CDD" id="cd16922">
    <property type="entry name" value="HATPase_EvgS-ArcB-TorS-like"/>
    <property type="match status" value="1"/>
</dbReference>
<feature type="transmembrane region" description="Helical" evidence="8">
    <location>
        <begin position="182"/>
        <end position="205"/>
    </location>
</feature>
<organism evidence="10 11">
    <name type="scientific">Litorilituus sediminis</name>
    <dbReference type="NCBI Taxonomy" id="718192"/>
    <lineage>
        <taxon>Bacteria</taxon>
        <taxon>Pseudomonadati</taxon>
        <taxon>Pseudomonadota</taxon>
        <taxon>Gammaproteobacteria</taxon>
        <taxon>Alteromonadales</taxon>
        <taxon>Colwelliaceae</taxon>
        <taxon>Litorilituus</taxon>
    </lineage>
</organism>
<dbReference type="InterPro" id="IPR036097">
    <property type="entry name" value="HisK_dim/P_sf"/>
</dbReference>
<dbReference type="AlphaFoldDB" id="A0A4P6P6T9"/>
<evidence type="ECO:0000256" key="1">
    <source>
        <dbReference type="ARBA" id="ARBA00000085"/>
    </source>
</evidence>
<keyword evidence="5" id="KW-0418">Kinase</keyword>
<keyword evidence="11" id="KW-1185">Reference proteome</keyword>
<dbReference type="PANTHER" id="PTHR43711:SF26">
    <property type="entry name" value="SENSOR HISTIDINE KINASE RCSC"/>
    <property type="match status" value="1"/>
</dbReference>
<evidence type="ECO:0000256" key="2">
    <source>
        <dbReference type="ARBA" id="ARBA00012438"/>
    </source>
</evidence>
<dbReference type="SMART" id="SM00388">
    <property type="entry name" value="HisKA"/>
    <property type="match status" value="1"/>
</dbReference>
<keyword evidence="7" id="KW-0175">Coiled coil</keyword>
<dbReference type="Proteomes" id="UP000290244">
    <property type="component" value="Chromosome"/>
</dbReference>
<dbReference type="Gene3D" id="3.30.565.10">
    <property type="entry name" value="Histidine kinase-like ATPase, C-terminal domain"/>
    <property type="match status" value="1"/>
</dbReference>
<accession>A0A4P6P6T9</accession>
<dbReference type="SMART" id="SM00387">
    <property type="entry name" value="HATPase_c"/>
    <property type="match status" value="1"/>
</dbReference>